<dbReference type="RefSeq" id="XP_056792120.1">
    <property type="nucleotide sequence ID" value="XM_056932161.1"/>
</dbReference>
<accession>A0A9X0BYT4</accession>
<organism evidence="1 2">
    <name type="scientific">Penicillium diatomitis</name>
    <dbReference type="NCBI Taxonomy" id="2819901"/>
    <lineage>
        <taxon>Eukaryota</taxon>
        <taxon>Fungi</taxon>
        <taxon>Dikarya</taxon>
        <taxon>Ascomycota</taxon>
        <taxon>Pezizomycotina</taxon>
        <taxon>Eurotiomycetes</taxon>
        <taxon>Eurotiomycetidae</taxon>
        <taxon>Eurotiales</taxon>
        <taxon>Aspergillaceae</taxon>
        <taxon>Penicillium</taxon>
    </lineage>
</organism>
<dbReference type="GeneID" id="81622410"/>
<dbReference type="AlphaFoldDB" id="A0A9X0BYT4"/>
<evidence type="ECO:0000313" key="1">
    <source>
        <dbReference type="EMBL" id="KAJ5490991.1"/>
    </source>
</evidence>
<evidence type="ECO:0000313" key="2">
    <source>
        <dbReference type="Proteomes" id="UP001148312"/>
    </source>
</evidence>
<dbReference type="Proteomes" id="UP001148312">
    <property type="component" value="Unassembled WGS sequence"/>
</dbReference>
<reference evidence="1" key="2">
    <citation type="journal article" date="2023" name="IMA Fungus">
        <title>Comparative genomic study of the Penicillium genus elucidates a diverse pangenome and 15 lateral gene transfer events.</title>
        <authorList>
            <person name="Petersen C."/>
            <person name="Sorensen T."/>
            <person name="Nielsen M.R."/>
            <person name="Sondergaard T.E."/>
            <person name="Sorensen J.L."/>
            <person name="Fitzpatrick D.A."/>
            <person name="Frisvad J.C."/>
            <person name="Nielsen K.L."/>
        </authorList>
    </citation>
    <scope>NUCLEOTIDE SEQUENCE</scope>
    <source>
        <strain evidence="1">IBT 30728</strain>
    </source>
</reference>
<name>A0A9X0BYT4_9EURO</name>
<comment type="caution">
    <text evidence="1">The sequence shown here is derived from an EMBL/GenBank/DDBJ whole genome shotgun (WGS) entry which is preliminary data.</text>
</comment>
<proteinExistence type="predicted"/>
<keyword evidence="2" id="KW-1185">Reference proteome</keyword>
<sequence length="104" mass="11396">MSETRIRACICSFDLSGTTANRQNSVAVISMAVTVAPSGVTIFSDAFVTTDLMTQLGWPDDDKIRRLRSEDETVLCTEGTGDPTQLYFLQDLLHRGPLNASPEQ</sequence>
<dbReference type="EMBL" id="JAPWDQ010000003">
    <property type="protein sequence ID" value="KAJ5490991.1"/>
    <property type="molecule type" value="Genomic_DNA"/>
</dbReference>
<gene>
    <name evidence="1" type="ORF">N7539_002558</name>
</gene>
<reference evidence="1" key="1">
    <citation type="submission" date="2022-12" db="EMBL/GenBank/DDBJ databases">
        <authorList>
            <person name="Petersen C."/>
        </authorList>
    </citation>
    <scope>NUCLEOTIDE SEQUENCE</scope>
    <source>
        <strain evidence="1">IBT 30728</strain>
    </source>
</reference>
<protein>
    <submittedName>
        <fullName evidence="1">Uncharacterized protein</fullName>
    </submittedName>
</protein>